<proteinExistence type="predicted"/>
<dbReference type="Proteomes" id="UP000789570">
    <property type="component" value="Unassembled WGS sequence"/>
</dbReference>
<dbReference type="OrthoDB" id="2370938at2759"/>
<feature type="region of interest" description="Disordered" evidence="1">
    <location>
        <begin position="175"/>
        <end position="252"/>
    </location>
</feature>
<feature type="compositionally biased region" description="Basic and acidic residues" evidence="1">
    <location>
        <begin position="208"/>
        <end position="217"/>
    </location>
</feature>
<gene>
    <name evidence="2" type="ORF">FCALED_LOCUS14099</name>
</gene>
<dbReference type="AlphaFoldDB" id="A0A9N9I0I1"/>
<sequence length="522" mass="59494">MSTQVSASTYTADTPLAETLDGIQLNDPAYFKTDHEWSLISFLLYRQQCSDFQPSKLAKYDRYARNLTNIINWEGAQPLDGVTTCVQSSNTPDYSREVPLDGVTACVQSSNTPDYGQKCKEKKSMLIIEFWESATSTEKRKLTAISERTMLMEEHATAVMNLTSQQDRIIREKFTRNLENSDTNNDRSHKRQRGQGNEDEIHQPATPKNKEYEHDSESSDDPYINSDSSYEVQGSRYSSSTPHSHEDPFTEDTVDENVLITNVPSRLSSSKSSESDLFVNGVNILEKFRTYISESILHANNKGLYIESHSHEILSLSSILVLIPNSYSTKMVESFGLDVLESIYREYTPKLSLQLDIEIENVYRSVVKTCLNDSRDNAIKLLCVKIVQKNELMNNFCFLILDLIRNLPYDKIRNEPSELTLITNYLDNIMKNAFHIPDRHAKQPDFVVSVNYQSRASNVIYVGEVTGPSEQGNVYKNCLDLVRIGIFMKDCMDSAVSQGAEIKILGFQCIAYRIDFYMLNLR</sequence>
<protein>
    <submittedName>
        <fullName evidence="2">9400_t:CDS:1</fullName>
    </submittedName>
</protein>
<comment type="caution">
    <text evidence="2">The sequence shown here is derived from an EMBL/GenBank/DDBJ whole genome shotgun (WGS) entry which is preliminary data.</text>
</comment>
<evidence type="ECO:0000313" key="2">
    <source>
        <dbReference type="EMBL" id="CAG8714677.1"/>
    </source>
</evidence>
<accession>A0A9N9I0I1</accession>
<dbReference type="EMBL" id="CAJVPQ010009353">
    <property type="protein sequence ID" value="CAG8714677.1"/>
    <property type="molecule type" value="Genomic_DNA"/>
</dbReference>
<feature type="non-terminal residue" evidence="2">
    <location>
        <position position="522"/>
    </location>
</feature>
<evidence type="ECO:0000256" key="1">
    <source>
        <dbReference type="SAM" id="MobiDB-lite"/>
    </source>
</evidence>
<feature type="compositionally biased region" description="Polar residues" evidence="1">
    <location>
        <begin position="225"/>
        <end position="242"/>
    </location>
</feature>
<name>A0A9N9I0I1_9GLOM</name>
<reference evidence="2" key="1">
    <citation type="submission" date="2021-06" db="EMBL/GenBank/DDBJ databases">
        <authorList>
            <person name="Kallberg Y."/>
            <person name="Tangrot J."/>
            <person name="Rosling A."/>
        </authorList>
    </citation>
    <scope>NUCLEOTIDE SEQUENCE</scope>
    <source>
        <strain evidence="2">UK204</strain>
    </source>
</reference>
<keyword evidence="3" id="KW-1185">Reference proteome</keyword>
<organism evidence="2 3">
    <name type="scientific">Funneliformis caledonium</name>
    <dbReference type="NCBI Taxonomy" id="1117310"/>
    <lineage>
        <taxon>Eukaryota</taxon>
        <taxon>Fungi</taxon>
        <taxon>Fungi incertae sedis</taxon>
        <taxon>Mucoromycota</taxon>
        <taxon>Glomeromycotina</taxon>
        <taxon>Glomeromycetes</taxon>
        <taxon>Glomerales</taxon>
        <taxon>Glomeraceae</taxon>
        <taxon>Funneliformis</taxon>
    </lineage>
</organism>
<evidence type="ECO:0000313" key="3">
    <source>
        <dbReference type="Proteomes" id="UP000789570"/>
    </source>
</evidence>